<keyword evidence="4 7" id="KW-1133">Transmembrane helix</keyword>
<evidence type="ECO:0000259" key="8">
    <source>
        <dbReference type="Pfam" id="PF02687"/>
    </source>
</evidence>
<evidence type="ECO:0000256" key="5">
    <source>
        <dbReference type="ARBA" id="ARBA00023136"/>
    </source>
</evidence>
<comment type="similarity">
    <text evidence="6">Belongs to the ABC-4 integral membrane protein family.</text>
</comment>
<dbReference type="PANTHER" id="PTHR30572:SF4">
    <property type="entry name" value="ABC TRANSPORTER PERMEASE YTRF"/>
    <property type="match status" value="1"/>
</dbReference>
<evidence type="ECO:0000256" key="1">
    <source>
        <dbReference type="ARBA" id="ARBA00004651"/>
    </source>
</evidence>
<feature type="transmembrane region" description="Helical" evidence="7">
    <location>
        <begin position="1867"/>
        <end position="1889"/>
    </location>
</feature>
<dbReference type="RefSeq" id="WP_006608350.1">
    <property type="nucleotide sequence ID" value="NZ_AFXA01000002.1"/>
</dbReference>
<dbReference type="STRING" id="1037410.MCSF7_02709"/>
<accession>F9UJ84</accession>
<keyword evidence="5 7" id="KW-0472">Membrane</keyword>
<dbReference type="PANTHER" id="PTHR30572">
    <property type="entry name" value="MEMBRANE COMPONENT OF TRANSPORTER-RELATED"/>
    <property type="match status" value="1"/>
</dbReference>
<dbReference type="InterPro" id="IPR003838">
    <property type="entry name" value="ABC3_permease_C"/>
</dbReference>
<gene>
    <name evidence="9" type="ORF">MCSF7_02709</name>
</gene>
<comment type="subcellular location">
    <subcellularLocation>
        <location evidence="1">Cell membrane</location>
        <topology evidence="1">Multi-pass membrane protein</topology>
    </subcellularLocation>
</comment>
<dbReference type="GO" id="GO:0005886">
    <property type="term" value="C:plasma membrane"/>
    <property type="evidence" value="ECO:0007669"/>
    <property type="project" value="UniProtKB-SubCell"/>
</dbReference>
<feature type="domain" description="ABC3 transporter permease C-terminal" evidence="8">
    <location>
        <begin position="2565"/>
        <end position="2681"/>
    </location>
</feature>
<proteinExistence type="inferred from homology"/>
<evidence type="ECO:0000256" key="3">
    <source>
        <dbReference type="ARBA" id="ARBA00022692"/>
    </source>
</evidence>
<comment type="caution">
    <text evidence="9">The sequence shown here is derived from an EMBL/GenBank/DDBJ whole genome shotgun (WGS) entry which is preliminary data.</text>
</comment>
<sequence>MWRLFKEVFKSLTKNKVVVIGLSILVFLTSAVFTLLTSVRSSMVRSFENYKKVSVLHDATVDLNIPSSGNAYNQGYFVNGESSDDLKNRTFSERFYKPIEYHINYDKTFKSTAFEEWKKHVDSTLTIDNDIKEYLNDQNGENILYLEHLKEDYIPLNLIQSTDISQINANNDLYFKKDDLLNFYRLSKNSDSGVNFNLDDINNPRFEATHGSWVINLYKQDAEGNYVQTTKDIRLENSATLNFDQNYYLGNILQITSDENNIYASQVSAAFVNLLTKEVTLKFAIGNEWISKGIGVKIEPQVLANYLGFNKINESDNFYTLTEKTKDLSNFLIYDQNATQEEKYAESTQLQPSFVASLFFDQDLRTQEIVRLFLKNNQSYQLDQSLIVNKKDETSFLRYNYYISYVDKNDAKKQWQGSYRTFIENLGDVNAANRNELWDQLETFSYWKKRKVETWKKYVQNNGQWEISSEVLNSKFAEVSLSANYNFMESEFLKLYTNDERKLPIDDSSRNAYKIEENDAKSIKEIELFNNPKLRDELKEDKIAFYNEINEQRIQQKRFDIIKDAALRITKKTIVDGAINLVGEDNIGLKKTITVDGLNKDGAKNVFHFIDTGDDNNIVEGVKLNVGKLYEEVYDPTILNNFHNNERTIFNDYQFPPFIAGELSKLIANNLYVDENYAILNISFVNIVDYQPTLDKTSYLGQTKVYWLNKYVDPKKNIDGSKIPNYEELNLGIFYDQGLVKFVKKIVENDQIIYRTVYLDDKAINGQDLNFVARWIEKNNLTYDTKFLKTDGDGWVIRENNSIYVPLSFWSINNEIIQRIVKTQKIRPLIEVMEKILLNLNIVKSGFLSSDLVYKLMPVFEVALDEINFSRVFISGKIDNSTLPKMGAILLNKMASEPSGNLVKALFKDVFNKIKTELRTKTTVEEQKAYLIEQVNNLLKGFAALTGGEQKEQPLVASIINLFNDPIQIFDLLSNLLDSIDVKLFTDKWLEWYRTNSDKDLIYNGEKYTQKLTASIILKYFIQSIDSVSLKESLTNLIDSVDFGKLFSLEDNSIFKELLKDNQNVLNLVQNILPKIDKNKDGSYSNVKDSLKNIIKNIDLDYFKQALNSASKIKFVNWEFEYKTPQGVKVDVFKFALDSIDNKTWYRLLTESLFSASGSSKAFKSNIVNLFNLSSKTSEIQSGDESIWLPAEDEDKLSLFDLIKGFSGTTNASENGKITYTNYLIEKTLNNLKNTVTNSNNSEIKITSLNDELRKFTREYLTNEPVVDKSLLLDKIALVEKFIDQTKGGNRFIENLENKSGSDLLKDLKDYNAGSATWLVLKSTIEELIKTDISDSYSLGASSFSLFAPYISFYSKTDGTFEETNKFVDDFLKFAINPEVLKLSQENEPNANIPFTSSTNYAISKFLYEPSRINIFDLNENGEFINSQVKELIDNNPKFKDFVLSNKLMLIVQLGFIGQSAKYSTQDPNKPELSAYYQTVNNFIKNYLSTEEFFAIKNVALKLANQINPSLQLEFIGISSSLLNPILRLTFPEIAISYLAVQKKTTNTELINGNLAYLVLNKLNDLEVLTNHKTKEYQLFNNFLSDVVGDADFTYPPLDVSQQSNLLLDALQFEYYKNLDIPSFFGLKFNELLYDAVRSISQKTQYSSFAFNNPRSYFAKVNFAYLASNNKAIYTGEVPNNPLLINEFVNNLDSKYVLDINGLKFIIVGQETTVDYMYPVIDENNLQVNTTNQALVYVNTLGFQRIQKAYGGNVVKSVLLVKNSTTKSNEVLKENLKEVVNNAISSNNNFERVFLTNEIDPINPERALRIDAIVKVIKAISVATTGLVLLFSFLAILSVVFVIKRYIASKNKVLGILVSQGYSPSQIGLSLCAFAIVTAVLGGILGYIIGNKLQFVVLDTFSTYWTLPKNTLRFNPIAAIFTVITPCLIISAIIYLVTLRTLQTKPLDLITGNTLVPKQKGFWIYYKYVSRLNIKKRFSFVLAYTGIWKLVSFMISIILVTSASLFGVANRNVFSNTINRTYENRSYKFKLDLTTPTVEGDIYRPFNTNDVKDLIYTPIGISAEAQSELKNYLAPGRSPVINGTGDLNGNPLPFAPHILTQFSLDINVDSSISLNPWQVSYNLMPDTQKSRIDAIRNRVGWQLEKTQNNKEIDGKTYIFYEDPVTYELTYANKEDPEDKHSFYKYYIAPGDKFGQFRFMKWNGSTYDLISITTADRTAYRQFLVEGYLAIQKQIDAERANPNLISKEPENWQGLPEARHWSADHAKYFGPTVNDYYISFSGTYFDQFNDETYTYLESNYGKIYGYKENSRFIKLVDFFNNDLSKVLYNFDTQNETIYPLVINQVVAQKRNLGVGSILNVQIKNNVNRYIDTYLEHEEKESYKFKVVGINETYISDELITTQEVANKLTGLSRLAQGVEGYEPFNGILTNSEVPVQILGSASLYSLSGYWPILTENVDDNLVEAVYGQLFDPEEGLFVQNILKTGANKEFAQAKLSKFLDPNERVENIQNTYELNKANGKNFIQKFISNYNDSFYSLLAKTIDSKDIEVGFTNQIGSTVNSVTIGIIWITLLISLTILVIISTLMIGENQKNIAIWSILGYSEKEKLKMFFSIFIPFILISILIAIPAVLLMIYLFNAFLLGAGSIVLMFSLKWFHVLIVSAVVFIVFLLTALATWYSIGKIKAIQLLKG</sequence>
<evidence type="ECO:0000313" key="10">
    <source>
        <dbReference type="Proteomes" id="UP000004978"/>
    </source>
</evidence>
<reference evidence="9 10" key="1">
    <citation type="journal article" date="2013" name="Genome Announc.">
        <title>Genome Sequence of Mycoplasma columbinum Strain SF7.</title>
        <authorList>
            <person name="Guo Z."/>
            <person name="Xu X."/>
            <person name="Zheng Q."/>
            <person name="Li T."/>
            <person name="Kuang S."/>
            <person name="Zhang Z."/>
            <person name="Chen Y."/>
            <person name="Lu X."/>
            <person name="Zhou R."/>
            <person name="Bi D."/>
            <person name="Jin H."/>
        </authorList>
    </citation>
    <scope>NUCLEOTIDE SEQUENCE [LARGE SCALE GENOMIC DNA]</scope>
    <source>
        <strain evidence="9 10">SF7</strain>
    </source>
</reference>
<dbReference type="Pfam" id="PF02687">
    <property type="entry name" value="FtsX"/>
    <property type="match status" value="2"/>
</dbReference>
<feature type="transmembrane region" description="Helical" evidence="7">
    <location>
        <begin position="1981"/>
        <end position="2009"/>
    </location>
</feature>
<evidence type="ECO:0000313" key="9">
    <source>
        <dbReference type="EMBL" id="EGV00580.1"/>
    </source>
</evidence>
<feature type="domain" description="ABC3 transporter permease C-terminal" evidence="8">
    <location>
        <begin position="1827"/>
        <end position="1944"/>
    </location>
</feature>
<evidence type="ECO:0000256" key="4">
    <source>
        <dbReference type="ARBA" id="ARBA00022989"/>
    </source>
</evidence>
<keyword evidence="3 7" id="KW-0812">Transmembrane</keyword>
<organism evidence="9 10">
    <name type="scientific">Mycoplasmopsis columbina SF7</name>
    <dbReference type="NCBI Taxonomy" id="1037410"/>
    <lineage>
        <taxon>Bacteria</taxon>
        <taxon>Bacillati</taxon>
        <taxon>Mycoplasmatota</taxon>
        <taxon>Mycoplasmoidales</taxon>
        <taxon>Metamycoplasmataceae</taxon>
        <taxon>Mycoplasmopsis</taxon>
    </lineage>
</organism>
<keyword evidence="10" id="KW-1185">Reference proteome</keyword>
<feature type="transmembrane region" description="Helical" evidence="7">
    <location>
        <begin position="2606"/>
        <end position="2633"/>
    </location>
</feature>
<evidence type="ECO:0000256" key="6">
    <source>
        <dbReference type="ARBA" id="ARBA00038076"/>
    </source>
</evidence>
<protein>
    <submittedName>
        <fullName evidence="9">Abc transporter permease protein</fullName>
    </submittedName>
</protein>
<feature type="transmembrane region" description="Helical" evidence="7">
    <location>
        <begin position="2564"/>
        <end position="2585"/>
    </location>
</feature>
<evidence type="ECO:0000256" key="7">
    <source>
        <dbReference type="SAM" id="Phobius"/>
    </source>
</evidence>
<dbReference type="eggNOG" id="COG0577">
    <property type="taxonomic scope" value="Bacteria"/>
</dbReference>
<dbReference type="Proteomes" id="UP000004978">
    <property type="component" value="Unassembled WGS sequence"/>
</dbReference>
<dbReference type="GO" id="GO:0022857">
    <property type="term" value="F:transmembrane transporter activity"/>
    <property type="evidence" value="ECO:0007669"/>
    <property type="project" value="TreeGrafter"/>
</dbReference>
<dbReference type="EMBL" id="AFXA01000002">
    <property type="protein sequence ID" value="EGV00580.1"/>
    <property type="molecule type" value="Genomic_DNA"/>
</dbReference>
<keyword evidence="2" id="KW-1003">Cell membrane</keyword>
<feature type="transmembrane region" description="Helical" evidence="7">
    <location>
        <begin position="1917"/>
        <end position="1937"/>
    </location>
</feature>
<feature type="transmembrane region" description="Helical" evidence="7">
    <location>
        <begin position="2653"/>
        <end position="2678"/>
    </location>
</feature>
<dbReference type="InterPro" id="IPR050250">
    <property type="entry name" value="Macrolide_Exporter_MacB"/>
</dbReference>
<evidence type="ECO:0000256" key="2">
    <source>
        <dbReference type="ARBA" id="ARBA00022475"/>
    </source>
</evidence>
<feature type="transmembrane region" description="Helical" evidence="7">
    <location>
        <begin position="1827"/>
        <end position="1847"/>
    </location>
</feature>
<name>F9UJ84_9BACT</name>